<evidence type="ECO:0000313" key="4">
    <source>
        <dbReference type="Proteomes" id="UP000680839"/>
    </source>
</evidence>
<dbReference type="Proteomes" id="UP000680839">
    <property type="component" value="Chromosome"/>
</dbReference>
<dbReference type="GO" id="GO:0003700">
    <property type="term" value="F:DNA-binding transcription factor activity"/>
    <property type="evidence" value="ECO:0007669"/>
    <property type="project" value="TreeGrafter"/>
</dbReference>
<dbReference type="GO" id="GO:0005829">
    <property type="term" value="C:cytosol"/>
    <property type="evidence" value="ECO:0007669"/>
    <property type="project" value="TreeGrafter"/>
</dbReference>
<dbReference type="SUPFAM" id="SSF47413">
    <property type="entry name" value="lambda repressor-like DNA-binding domains"/>
    <property type="match status" value="1"/>
</dbReference>
<dbReference type="Pfam" id="PF01381">
    <property type="entry name" value="HTH_3"/>
    <property type="match status" value="1"/>
</dbReference>
<dbReference type="InterPro" id="IPR050807">
    <property type="entry name" value="TransReg_Diox_bact_type"/>
</dbReference>
<reference evidence="3" key="1">
    <citation type="submission" date="2021-06" db="EMBL/GenBank/DDBJ databases">
        <title>Bradyrhizobium sp. S2-20-1 Genome sequencing.</title>
        <authorList>
            <person name="Jin L."/>
        </authorList>
    </citation>
    <scope>NUCLEOTIDE SEQUENCE</scope>
    <source>
        <strain evidence="3">S2-20-1</strain>
    </source>
</reference>
<proteinExistence type="predicted"/>
<dbReference type="PANTHER" id="PTHR46797">
    <property type="entry name" value="HTH-TYPE TRANSCRIPTIONAL REGULATOR"/>
    <property type="match status" value="1"/>
</dbReference>
<accession>A0A975NGS7</accession>
<dbReference type="GO" id="GO:0003677">
    <property type="term" value="F:DNA binding"/>
    <property type="evidence" value="ECO:0007669"/>
    <property type="project" value="UniProtKB-KW"/>
</dbReference>
<dbReference type="Gene3D" id="1.10.260.40">
    <property type="entry name" value="lambda repressor-like DNA-binding domains"/>
    <property type="match status" value="1"/>
</dbReference>
<keyword evidence="1" id="KW-0238">DNA-binding</keyword>
<evidence type="ECO:0000256" key="1">
    <source>
        <dbReference type="ARBA" id="ARBA00023125"/>
    </source>
</evidence>
<name>A0A975NGS7_9BRAD</name>
<dbReference type="PROSITE" id="PS50943">
    <property type="entry name" value="HTH_CROC1"/>
    <property type="match status" value="1"/>
</dbReference>
<dbReference type="CDD" id="cd00093">
    <property type="entry name" value="HTH_XRE"/>
    <property type="match status" value="1"/>
</dbReference>
<gene>
    <name evidence="3" type="ORF">KMZ29_06220</name>
</gene>
<dbReference type="SMART" id="SM00530">
    <property type="entry name" value="HTH_XRE"/>
    <property type="match status" value="1"/>
</dbReference>
<sequence length="417" mass="47287">MAGAGGTIGARIRYYRTANNLTQAKLAEATGVSDGQVSRWENGKEIPNQTSIGRLASTFGIHVRALTVGDKTTWPPHDSAEVREETSGHDSNIWNYPKLRTLFFEERIARGPFSYQGETVLLYEPRPFRSFQTVALHRASFEGTGLPEKPTLSDLLAYIDSLRSRFRPDVIEYLIRRANMPNTTSGIKFSDEKVGVEMISLPTPIHRQVALSVFCSSFWLERELNRRIVLPSVESALLELARREWHHCLMPHVQVVDLYTPSTLYLEMAIITQDEDLLLLRKAPSVPNFSVWSCSVERGFRWGNAIREAELPVQEALNTCLGEELQLSKASVCDWGLLGIGLQVHLNTCILGFVKLSLSTRQLQDHLNEFIQDSDHFTEYKFLPMREVWSQLADMENELHPSALLRVHLVLKAYGHL</sequence>
<protein>
    <submittedName>
        <fullName evidence="3">Helix-turn-helix domain-containing protein</fullName>
    </submittedName>
</protein>
<evidence type="ECO:0000259" key="2">
    <source>
        <dbReference type="PROSITE" id="PS50943"/>
    </source>
</evidence>
<dbReference type="EMBL" id="CP076134">
    <property type="protein sequence ID" value="QWG14276.1"/>
    <property type="molecule type" value="Genomic_DNA"/>
</dbReference>
<dbReference type="PANTHER" id="PTHR46797:SF1">
    <property type="entry name" value="METHYLPHOSPHONATE SYNTHASE"/>
    <property type="match status" value="1"/>
</dbReference>
<dbReference type="InterPro" id="IPR010982">
    <property type="entry name" value="Lambda_DNA-bd_dom_sf"/>
</dbReference>
<organism evidence="3 4">
    <name type="scientific">Bradyrhizobium sediminis</name>
    <dbReference type="NCBI Taxonomy" id="2840469"/>
    <lineage>
        <taxon>Bacteria</taxon>
        <taxon>Pseudomonadati</taxon>
        <taxon>Pseudomonadota</taxon>
        <taxon>Alphaproteobacteria</taxon>
        <taxon>Hyphomicrobiales</taxon>
        <taxon>Nitrobacteraceae</taxon>
        <taxon>Bradyrhizobium</taxon>
    </lineage>
</organism>
<feature type="domain" description="HTH cro/C1-type" evidence="2">
    <location>
        <begin position="12"/>
        <end position="66"/>
    </location>
</feature>
<dbReference type="AlphaFoldDB" id="A0A975NGS7"/>
<dbReference type="InterPro" id="IPR001387">
    <property type="entry name" value="Cro/C1-type_HTH"/>
</dbReference>
<dbReference type="RefSeq" id="WP_215622908.1">
    <property type="nucleotide sequence ID" value="NZ_CP076134.1"/>
</dbReference>
<evidence type="ECO:0000313" key="3">
    <source>
        <dbReference type="EMBL" id="QWG14276.1"/>
    </source>
</evidence>